<dbReference type="SUPFAM" id="SSF48452">
    <property type="entry name" value="TPR-like"/>
    <property type="match status" value="1"/>
</dbReference>
<evidence type="ECO:0000313" key="2">
    <source>
        <dbReference type="EMBL" id="CAA6810499.1"/>
    </source>
</evidence>
<dbReference type="InterPro" id="IPR011990">
    <property type="entry name" value="TPR-like_helical_dom_sf"/>
</dbReference>
<dbReference type="InterPro" id="IPR019734">
    <property type="entry name" value="TPR_rpt"/>
</dbReference>
<dbReference type="AlphaFoldDB" id="A0A6S6SPW3"/>
<sequence>MLKHSMGLMQELKLASKIMTNRFSYILIPILLLLTGCKMASNLLESTIYPKSHNYAKGSKLLNTCNFNEVAELLDSNKNNFLKNSEKGLLSYYQNESKGSNDYFDIAIETYRNNENKALFDVSTFLTKEYQGEGYDKVFLHNYKAINYLMLGNAESARVEARNSNISQQEARLKLDKLKSKEKNSTNNYLLSRYDKLFNSVDAKHNPYQNPFAYYISALSYAEDKDYGNAVIDIRKALKFSPNSKILKEKLKLYSKKKRIDSVELFFDIGQSPLKSQVQLEMKLGNGEKRMVSLPTFSLSQSLIDYIEIVDSKGAFVAKTSLLNDINAIKINEFKEKLPAMLSIISGELALSTASEALNNSQSKLLAGILKAGMAIYSQNDIATWSLLPQKILVASFQVTKNENYKMIIHTKDGRELGEYPLTLGKNSSTNNIYKHFFLKEEKICY</sequence>
<dbReference type="PROSITE" id="PS50005">
    <property type="entry name" value="TPR"/>
    <property type="match status" value="1"/>
</dbReference>
<evidence type="ECO:0000256" key="1">
    <source>
        <dbReference type="PROSITE-ProRule" id="PRU00339"/>
    </source>
</evidence>
<name>A0A6S6SPW3_9BACT</name>
<proteinExistence type="predicted"/>
<reference evidence="2" key="1">
    <citation type="submission" date="2020-01" db="EMBL/GenBank/DDBJ databases">
        <authorList>
            <person name="Meier V. D."/>
            <person name="Meier V D."/>
        </authorList>
    </citation>
    <scope>NUCLEOTIDE SEQUENCE</scope>
    <source>
        <strain evidence="2">HLG_WM_MAG_02</strain>
    </source>
</reference>
<feature type="repeat" description="TPR" evidence="1">
    <location>
        <begin position="211"/>
        <end position="244"/>
    </location>
</feature>
<organism evidence="2">
    <name type="scientific">uncultured Sulfurovum sp</name>
    <dbReference type="NCBI Taxonomy" id="269237"/>
    <lineage>
        <taxon>Bacteria</taxon>
        <taxon>Pseudomonadati</taxon>
        <taxon>Campylobacterota</taxon>
        <taxon>Epsilonproteobacteria</taxon>
        <taxon>Campylobacterales</taxon>
        <taxon>Sulfurovaceae</taxon>
        <taxon>Sulfurovum</taxon>
        <taxon>environmental samples</taxon>
    </lineage>
</organism>
<dbReference type="EMBL" id="CACVAZ010000064">
    <property type="protein sequence ID" value="CAA6810499.1"/>
    <property type="molecule type" value="Genomic_DNA"/>
</dbReference>
<accession>A0A6S6SPW3</accession>
<protein>
    <submittedName>
        <fullName evidence="2">Uncharacterized protein</fullName>
    </submittedName>
</protein>
<gene>
    <name evidence="2" type="ORF">HELGO_WM14923</name>
</gene>
<keyword evidence="1" id="KW-0802">TPR repeat</keyword>